<dbReference type="SUPFAM" id="SSF48208">
    <property type="entry name" value="Six-hairpin glycosidases"/>
    <property type="match status" value="1"/>
</dbReference>
<evidence type="ECO:0000313" key="3">
    <source>
        <dbReference type="EMBL" id="VAX40970.1"/>
    </source>
</evidence>
<feature type="domain" description="Glycogen debranching enzyme bacterial and archaeal type N-terminal" evidence="2">
    <location>
        <begin position="10"/>
        <end position="225"/>
    </location>
</feature>
<name>A0A3B1DZ72_9ZZZZ</name>
<gene>
    <name evidence="3" type="ORF">MNBD_PLANCTO03-1459</name>
</gene>
<reference evidence="3" key="1">
    <citation type="submission" date="2018-06" db="EMBL/GenBank/DDBJ databases">
        <authorList>
            <person name="Zhirakovskaya E."/>
        </authorList>
    </citation>
    <scope>NUCLEOTIDE SEQUENCE</scope>
</reference>
<protein>
    <submittedName>
        <fullName evidence="3">Glycogen debranching enzyme-related protein</fullName>
    </submittedName>
</protein>
<dbReference type="GO" id="GO:0005980">
    <property type="term" value="P:glycogen catabolic process"/>
    <property type="evidence" value="ECO:0007669"/>
    <property type="project" value="InterPro"/>
</dbReference>
<accession>A0A3B1DZ72</accession>
<dbReference type="GO" id="GO:0004135">
    <property type="term" value="F:amylo-alpha-1,6-glucosidase activity"/>
    <property type="evidence" value="ECO:0007669"/>
    <property type="project" value="InterPro"/>
</dbReference>
<dbReference type="EMBL" id="UOGK01000476">
    <property type="protein sequence ID" value="VAX40970.1"/>
    <property type="molecule type" value="Genomic_DNA"/>
</dbReference>
<dbReference type="AlphaFoldDB" id="A0A3B1DZ72"/>
<dbReference type="Pfam" id="PF12439">
    <property type="entry name" value="GDE_N"/>
    <property type="match status" value="1"/>
</dbReference>
<dbReference type="PANTHER" id="PTHR10569">
    <property type="entry name" value="GLYCOGEN DEBRANCHING ENZYME"/>
    <property type="match status" value="1"/>
</dbReference>
<sequence length="657" mass="72840">MDRVFGADAEWLETDGLGGFASGTVSGVRTRRYHALLLAARTPPTDRFVLVNGLEVWAQSNGNEYPLCAHCYDPGTLHPAGFKWIESFTTDPWPTWVYRLDDRTRIQHEVFVPRGWPACVVSWKVLTAGREVSLRVRPLLTVRDYHSLHHENAQCNFHAEVGDGRVSWQPYWHTPRVRVLFNGSYTAKPDWYRSFLYSQERARGLDAVEDCASPGEFSFVLRGGEGGKGGEAEACMVLSTDTPPEHPLPGASAVEVVAQLRTRETERRHALSTGPHPGLSRAADAYIVQRGLASTIIAGYPWFTDWGRDTFLSMRGLCLATGRLEIARQILIEWSRAQVEGLLPNRFPDAGEEPEFHSVDAALWFVQAAHDFLALAAGRPGCALCLGDEHIIRRTCVRALRAYAAGTQLGIGMDADGLLRCGEGDSSLTWMDARVDGQAITPRVGKPVEIQALWINALKLCATDEPKFVGVAERAHKSFLDRFWQAERGYLCDVVDVEHELGTADPSLRPNQVLAVGGLTHQLVTGKRARSIVDVCERELLTPMGLRTLGPKEEGYVGRYVGGVLERDGAYHNGTAWPWLMGPFVEAWVRVRHGSRKAKREARQRFLEPMLASTATHGLGHIAEIADGDEPWTPRGCPFQAWSVAEALRLDRVVLDG</sequence>
<dbReference type="Pfam" id="PF06202">
    <property type="entry name" value="GDE_C"/>
    <property type="match status" value="1"/>
</dbReference>
<dbReference type="PANTHER" id="PTHR10569:SF2">
    <property type="entry name" value="GLYCOGEN DEBRANCHING ENZYME"/>
    <property type="match status" value="1"/>
</dbReference>
<dbReference type="Gene3D" id="1.50.10.10">
    <property type="match status" value="1"/>
</dbReference>
<evidence type="ECO:0000259" key="1">
    <source>
        <dbReference type="Pfam" id="PF06202"/>
    </source>
</evidence>
<organism evidence="3">
    <name type="scientific">hydrothermal vent metagenome</name>
    <dbReference type="NCBI Taxonomy" id="652676"/>
    <lineage>
        <taxon>unclassified sequences</taxon>
        <taxon>metagenomes</taxon>
        <taxon>ecological metagenomes</taxon>
    </lineage>
</organism>
<dbReference type="InterPro" id="IPR010401">
    <property type="entry name" value="AGL/Gdb1"/>
</dbReference>
<dbReference type="InterPro" id="IPR032790">
    <property type="entry name" value="GDE_C"/>
</dbReference>
<evidence type="ECO:0000259" key="2">
    <source>
        <dbReference type="Pfam" id="PF12439"/>
    </source>
</evidence>
<dbReference type="InterPro" id="IPR012341">
    <property type="entry name" value="6hp_glycosidase-like_sf"/>
</dbReference>
<proteinExistence type="predicted"/>
<dbReference type="InterPro" id="IPR024742">
    <property type="entry name" value="Glycogen_debranch_N"/>
</dbReference>
<dbReference type="GO" id="GO:0004134">
    <property type="term" value="F:4-alpha-glucanotransferase activity"/>
    <property type="evidence" value="ECO:0007669"/>
    <property type="project" value="InterPro"/>
</dbReference>
<dbReference type="InterPro" id="IPR008928">
    <property type="entry name" value="6-hairpin_glycosidase_sf"/>
</dbReference>
<feature type="domain" description="Glycogen debranching enzyme C-terminal" evidence="1">
    <location>
        <begin position="283"/>
        <end position="649"/>
    </location>
</feature>